<accession>A0A1G7BXZ1</accession>
<protein>
    <submittedName>
        <fullName evidence="1">Uncharacterized protein</fullName>
    </submittedName>
</protein>
<dbReference type="Proteomes" id="UP000198757">
    <property type="component" value="Unassembled WGS sequence"/>
</dbReference>
<keyword evidence="2" id="KW-1185">Reference proteome</keyword>
<dbReference type="EMBL" id="FMZO01000035">
    <property type="protein sequence ID" value="SDE31937.1"/>
    <property type="molecule type" value="Genomic_DNA"/>
</dbReference>
<gene>
    <name evidence="1" type="ORF">SAMN04487894_1352</name>
</gene>
<dbReference type="AlphaFoldDB" id="A0A1G7BXZ1"/>
<evidence type="ECO:0000313" key="1">
    <source>
        <dbReference type="EMBL" id="SDE31937.1"/>
    </source>
</evidence>
<organism evidence="1 2">
    <name type="scientific">Niabella drilacis (strain DSM 25811 / CCM 8410 / CCUG 62505 / LMG 26954 / E90)</name>
    <dbReference type="NCBI Taxonomy" id="1285928"/>
    <lineage>
        <taxon>Bacteria</taxon>
        <taxon>Pseudomonadati</taxon>
        <taxon>Bacteroidota</taxon>
        <taxon>Chitinophagia</taxon>
        <taxon>Chitinophagales</taxon>
        <taxon>Chitinophagaceae</taxon>
        <taxon>Niabella</taxon>
    </lineage>
</organism>
<dbReference type="STRING" id="1285928.SAMN04487894_1352"/>
<evidence type="ECO:0000313" key="2">
    <source>
        <dbReference type="Proteomes" id="UP000198757"/>
    </source>
</evidence>
<proteinExistence type="predicted"/>
<reference evidence="2" key="1">
    <citation type="submission" date="2016-10" db="EMBL/GenBank/DDBJ databases">
        <authorList>
            <person name="Varghese N."/>
            <person name="Submissions S."/>
        </authorList>
    </citation>
    <scope>NUCLEOTIDE SEQUENCE [LARGE SCALE GENOMIC DNA]</scope>
    <source>
        <strain evidence="2">DSM 25811 / CCM 8410 / LMG 26954 / E90</strain>
    </source>
</reference>
<name>A0A1G7BXZ1_NIADE</name>
<sequence length="109" mass="12050">MDLDGNGGCIKSCFRHKAVLPGTANGIKAFDTALLLFGKLTKREVTCAVPRGSQKPFEKHAYRACEFYTVPVYLAAFDIWKRTAKRPFDGCCCLFSRVSGPSMCGQYTL</sequence>